<evidence type="ECO:0000256" key="10">
    <source>
        <dbReference type="SAM" id="MobiDB-lite"/>
    </source>
</evidence>
<dbReference type="AlphaFoldDB" id="L8WKS0"/>
<dbReference type="GO" id="GO:0005739">
    <property type="term" value="C:mitochondrion"/>
    <property type="evidence" value="ECO:0007669"/>
    <property type="project" value="TreeGrafter"/>
</dbReference>
<evidence type="ECO:0000256" key="3">
    <source>
        <dbReference type="ARBA" id="ARBA00022679"/>
    </source>
</evidence>
<dbReference type="GO" id="GO:0046872">
    <property type="term" value="F:metal ion binding"/>
    <property type="evidence" value="ECO:0007669"/>
    <property type="project" value="UniProtKB-KW"/>
</dbReference>
<proteinExistence type="inferred from homology"/>
<evidence type="ECO:0000313" key="12">
    <source>
        <dbReference type="Proteomes" id="UP000011668"/>
    </source>
</evidence>
<keyword evidence="12" id="KW-1185">Reference proteome</keyword>
<comment type="caution">
    <text evidence="11">The sequence shown here is derived from an EMBL/GenBank/DDBJ whole genome shotgun (WGS) entry which is preliminary data.</text>
</comment>
<evidence type="ECO:0000256" key="7">
    <source>
        <dbReference type="ARBA" id="ARBA00022840"/>
    </source>
</evidence>
<dbReference type="Proteomes" id="UP000011668">
    <property type="component" value="Unassembled WGS sequence"/>
</dbReference>
<accession>L8WKS0</accession>
<evidence type="ECO:0000313" key="11">
    <source>
        <dbReference type="EMBL" id="ELU37408.1"/>
    </source>
</evidence>
<dbReference type="PANTHER" id="PTHR32057:SF14">
    <property type="entry name" value="PROTEIN ADENYLYLTRANSFERASE SELO, MITOCHONDRIAL"/>
    <property type="match status" value="1"/>
</dbReference>
<evidence type="ECO:0000256" key="4">
    <source>
        <dbReference type="ARBA" id="ARBA00022695"/>
    </source>
</evidence>
<keyword evidence="7" id="KW-0067">ATP-binding</keyword>
<sequence length="779" mass="86079">MPFRPTTGLRMSKYAIGSLPLPPSSHILTHNLTPDPIQPSVYAFYQNLTSNPSAQRRSRILHPSSHFSYVAPLPLPFPYRITPPEGEQDVDKAELIEEWLSKHEPLEQTSLASESGKLGKYTARNGARDQKRILLAVSAAGLGDCLPHLDVGDAFQVVGSGSLSQPSTQKEEETDNAARQELVDVLSGHSVLMSIPPSAESEEKGYAPWSLRYSGHQFGTWAGQLGDGRAISLCEYLSVSTPHPSDPSTTWEIQIKGGGRTPFSRGADGLAVLRSSIREFLGAEAVHALGIPTTRSLSLISLPDLPVAREQMEYASIATRLAPSFIRIGNFQTFNPPEEIFYLFGGGAGGKKDWEGLRILGEWVVKRVLKLDVQEGEAWGKKLVLEVARRNAEMLGGWQAYGFMHGVMNTDNISILGLTIDYGPYAFMDVYDYNHICNHSDDGGRYSFKMQPTMIIFAVRALLNALSPLIGAEASLGHAVGPNWANDASEKQIEEWSTKGEEMRDEVDEVIKSTFEKKYWTLVRQRLGLKKQDSQDVQNVIQPLLDVMQAHGLDFHGTFRALCTFRPEHLDEDDESDSKGKSQAYNSTLKDIESLDQGAGMTCPMPSGDALAGAPNQIVSPLQESTLAVPAQNITYPTPLVALLARLTPPDLISPASRERACRDILAWLEKYAVRIVEDQETAGWSLDEREENMKSVNPRFVLRQWVLEEVIATVDKDNLAGRAALMKTLEMTTNPFKPWGAEGDARPESELTEEEREERRFCGIGNKNFLGFQCSCSS</sequence>
<reference evidence="11 12" key="1">
    <citation type="journal article" date="2013" name="Nat. Commun.">
        <title>The evolution and pathogenic mechanisms of the rice sheath blight pathogen.</title>
        <authorList>
            <person name="Zheng A."/>
            <person name="Lin R."/>
            <person name="Xu L."/>
            <person name="Qin P."/>
            <person name="Tang C."/>
            <person name="Ai P."/>
            <person name="Zhang D."/>
            <person name="Liu Y."/>
            <person name="Sun Z."/>
            <person name="Feng H."/>
            <person name="Wang Y."/>
            <person name="Chen Y."/>
            <person name="Liang X."/>
            <person name="Fu R."/>
            <person name="Li Q."/>
            <person name="Zhang J."/>
            <person name="Yu X."/>
            <person name="Xie Z."/>
            <person name="Ding L."/>
            <person name="Guan P."/>
            <person name="Tang J."/>
            <person name="Liang Y."/>
            <person name="Wang S."/>
            <person name="Deng Q."/>
            <person name="Li S."/>
            <person name="Zhu J."/>
            <person name="Wang L."/>
            <person name="Liu H."/>
            <person name="Li P."/>
        </authorList>
    </citation>
    <scope>NUCLEOTIDE SEQUENCE [LARGE SCALE GENOMIC DNA]</scope>
    <source>
        <strain evidence="12">AG-1 IA</strain>
    </source>
</reference>
<gene>
    <name evidence="11" type="ORF">AG1IA_08570</name>
</gene>
<evidence type="ECO:0000256" key="9">
    <source>
        <dbReference type="ARBA" id="ARBA00031547"/>
    </source>
</evidence>
<feature type="region of interest" description="Disordered" evidence="10">
    <location>
        <begin position="737"/>
        <end position="758"/>
    </location>
</feature>
<evidence type="ECO:0000256" key="1">
    <source>
        <dbReference type="ARBA" id="ARBA00001946"/>
    </source>
</evidence>
<protein>
    <recommendedName>
        <fullName evidence="9">Selenoprotein O</fullName>
    </recommendedName>
</protein>
<keyword evidence="4" id="KW-0548">Nucleotidyltransferase</keyword>
<evidence type="ECO:0000256" key="8">
    <source>
        <dbReference type="ARBA" id="ARBA00022842"/>
    </source>
</evidence>
<dbReference type="OMA" id="HVVNLNA"/>
<dbReference type="GO" id="GO:0005524">
    <property type="term" value="F:ATP binding"/>
    <property type="evidence" value="ECO:0007669"/>
    <property type="project" value="UniProtKB-KW"/>
</dbReference>
<comment type="cofactor">
    <cofactor evidence="1">
        <name>Mg(2+)</name>
        <dbReference type="ChEBI" id="CHEBI:18420"/>
    </cofactor>
</comment>
<comment type="similarity">
    <text evidence="2">Belongs to the SELO family.</text>
</comment>
<evidence type="ECO:0000256" key="5">
    <source>
        <dbReference type="ARBA" id="ARBA00022723"/>
    </source>
</evidence>
<dbReference type="OrthoDB" id="10254721at2759"/>
<keyword evidence="6" id="KW-0547">Nucleotide-binding</keyword>
<dbReference type="Pfam" id="PF02696">
    <property type="entry name" value="SelO"/>
    <property type="match status" value="1"/>
</dbReference>
<dbReference type="HOGENOM" id="CLU_010245_2_0_1"/>
<organism evidence="11 12">
    <name type="scientific">Thanatephorus cucumeris (strain AG1-IA)</name>
    <name type="common">Rice sheath blight fungus</name>
    <name type="synonym">Rhizoctonia solani</name>
    <dbReference type="NCBI Taxonomy" id="983506"/>
    <lineage>
        <taxon>Eukaryota</taxon>
        <taxon>Fungi</taxon>
        <taxon>Dikarya</taxon>
        <taxon>Basidiomycota</taxon>
        <taxon>Agaricomycotina</taxon>
        <taxon>Agaricomycetes</taxon>
        <taxon>Cantharellales</taxon>
        <taxon>Ceratobasidiaceae</taxon>
        <taxon>Rhizoctonia</taxon>
        <taxon>Rhizoctonia solani AG-1</taxon>
    </lineage>
</organism>
<dbReference type="PANTHER" id="PTHR32057">
    <property type="entry name" value="PROTEIN ADENYLYLTRANSFERASE SELO, MITOCHONDRIAL"/>
    <property type="match status" value="1"/>
</dbReference>
<dbReference type="InterPro" id="IPR003846">
    <property type="entry name" value="SelO"/>
</dbReference>
<evidence type="ECO:0000256" key="2">
    <source>
        <dbReference type="ARBA" id="ARBA00009747"/>
    </source>
</evidence>
<evidence type="ECO:0000256" key="6">
    <source>
        <dbReference type="ARBA" id="ARBA00022741"/>
    </source>
</evidence>
<name>L8WKS0_THACA</name>
<keyword evidence="8" id="KW-0460">Magnesium</keyword>
<dbReference type="EMBL" id="AFRT01002653">
    <property type="protein sequence ID" value="ELU37408.1"/>
    <property type="molecule type" value="Genomic_DNA"/>
</dbReference>
<dbReference type="STRING" id="983506.L8WKS0"/>
<dbReference type="GO" id="GO:0070733">
    <property type="term" value="F:AMPylase activity"/>
    <property type="evidence" value="ECO:0007669"/>
    <property type="project" value="TreeGrafter"/>
</dbReference>
<keyword evidence="3" id="KW-0808">Transferase</keyword>
<keyword evidence="5" id="KW-0479">Metal-binding</keyword>